<feature type="transmembrane region" description="Helical" evidence="6">
    <location>
        <begin position="22"/>
        <end position="44"/>
    </location>
</feature>
<dbReference type="GO" id="GO:0006171">
    <property type="term" value="P:cAMP biosynthetic process"/>
    <property type="evidence" value="ECO:0007669"/>
    <property type="project" value="InterPro"/>
</dbReference>
<keyword evidence="3 6" id="KW-0548">Nucleotidyltransferase</keyword>
<dbReference type="PROSITE" id="PS51794">
    <property type="entry name" value="DAC"/>
    <property type="match status" value="1"/>
</dbReference>
<dbReference type="InterPro" id="IPR045585">
    <property type="entry name" value="CdaA_N"/>
</dbReference>
<accession>A0A1G2HFF5</accession>
<reference evidence="8 9" key="1">
    <citation type="journal article" date="2016" name="Nat. Commun.">
        <title>Thousands of microbial genomes shed light on interconnected biogeochemical processes in an aquifer system.</title>
        <authorList>
            <person name="Anantharaman K."/>
            <person name="Brown C.T."/>
            <person name="Hug L.A."/>
            <person name="Sharon I."/>
            <person name="Castelle C.J."/>
            <person name="Probst A.J."/>
            <person name="Thomas B.C."/>
            <person name="Singh A."/>
            <person name="Wilkins M.J."/>
            <person name="Karaoz U."/>
            <person name="Brodie E.L."/>
            <person name="Williams K.H."/>
            <person name="Hubbard S.S."/>
            <person name="Banfield J.F."/>
        </authorList>
    </citation>
    <scope>NUCLEOTIDE SEQUENCE [LARGE SCALE GENOMIC DNA]</scope>
</reference>
<dbReference type="GO" id="GO:0004016">
    <property type="term" value="F:adenylate cyclase activity"/>
    <property type="evidence" value="ECO:0007669"/>
    <property type="project" value="UniProtKB-UniRule"/>
</dbReference>
<evidence type="ECO:0000313" key="9">
    <source>
        <dbReference type="Proteomes" id="UP000178835"/>
    </source>
</evidence>
<gene>
    <name evidence="6" type="primary">dacA</name>
    <name evidence="8" type="ORF">A2919_01425</name>
</gene>
<dbReference type="GO" id="GO:0106408">
    <property type="term" value="F:diadenylate cyclase activity"/>
    <property type="evidence" value="ECO:0007669"/>
    <property type="project" value="UniProtKB-EC"/>
</dbReference>
<dbReference type="InterPro" id="IPR050338">
    <property type="entry name" value="DisA"/>
</dbReference>
<keyword evidence="6" id="KW-0812">Transmembrane</keyword>
<sequence length="490" mass="53835">MPFNFLPNPFALSSAISLGNNIYLVDIFDIVIISIMVYFALLFLKHTRSMLAFLGVGFLLAFYIVAQMFNLYLTSLVLQTFSGIFLIILVIVFQEELRRFFELLAVIGTRPRRPSQKGTAASAIASEISQAVAILAKEKRGALIVLQGLESLDRHLEGGEALDSLISDTILESIFDPHSVGHDGAVIINKDRITKFGVHLPLSVNLKEVRRKGTRHAAGLGISENTDAMAIIVSEERGDISVAYGGNLRVLKGPEELGARIAKFLRENFPEKTSSLFESFIKKNRYIKISALVLAVVLWFSFLSQAETVQKDFVVPIVHRGIPQELIVESTSPSEVVVTLAGRGDAVFSRLEEGDLEVVIDGKNLKSGSNVIILEKNFLRLPFYISVVDFTPASVNIITARYATYDLPIEVQATGSPAEGKEVESVQATPQRIRLLIKEGILAPSRILTEPVDLAGMDKTTTVKTKLILPAGARLEKDTNNEITVTVNIK</sequence>
<dbReference type="Pfam" id="PF19293">
    <property type="entry name" value="CdaA_N"/>
    <property type="match status" value="1"/>
</dbReference>
<evidence type="ECO:0000313" key="8">
    <source>
        <dbReference type="EMBL" id="OGZ61205.1"/>
    </source>
</evidence>
<comment type="function">
    <text evidence="6">Catalyzes the condensation of 2 ATP molecules into cyclic di-AMP (c-di-AMP), a second messenger used to regulate differing processes in different bacteria.</text>
</comment>
<proteinExistence type="inferred from homology"/>
<evidence type="ECO:0000256" key="1">
    <source>
        <dbReference type="ARBA" id="ARBA00000877"/>
    </source>
</evidence>
<organism evidence="8 9">
    <name type="scientific">Candidatus Spechtbacteria bacterium RIFCSPLOWO2_01_FULL_43_12</name>
    <dbReference type="NCBI Taxonomy" id="1802162"/>
    <lineage>
        <taxon>Bacteria</taxon>
        <taxon>Candidatus Spechtiibacteriota</taxon>
    </lineage>
</organism>
<dbReference type="AlphaFoldDB" id="A0A1G2HFF5"/>
<feature type="domain" description="DAC" evidence="7">
    <location>
        <begin position="94"/>
        <end position="254"/>
    </location>
</feature>
<dbReference type="InterPro" id="IPR003390">
    <property type="entry name" value="DNA_integrity_scan_DisA_N"/>
</dbReference>
<keyword evidence="6" id="KW-1003">Cell membrane</keyword>
<evidence type="ECO:0000256" key="6">
    <source>
        <dbReference type="HAMAP-Rule" id="MF_01499"/>
    </source>
</evidence>
<feature type="transmembrane region" description="Helical" evidence="6">
    <location>
        <begin position="76"/>
        <end position="93"/>
    </location>
</feature>
<keyword evidence="6" id="KW-0472">Membrane</keyword>
<dbReference type="PANTHER" id="PTHR34185">
    <property type="entry name" value="DIADENYLATE CYCLASE"/>
    <property type="match status" value="1"/>
</dbReference>
<comment type="caution">
    <text evidence="6">Lacks conserved residue(s) required for the propagation of feature annotation.</text>
</comment>
<dbReference type="EC" id="2.7.7.85" evidence="6"/>
<dbReference type="HAMAP" id="MF_01499">
    <property type="entry name" value="DacA"/>
    <property type="match status" value="1"/>
</dbReference>
<dbReference type="Gene3D" id="2.170.120.40">
    <property type="entry name" value="YbbR-like domain"/>
    <property type="match status" value="1"/>
</dbReference>
<dbReference type="Gene3D" id="2.170.120.30">
    <property type="match status" value="1"/>
</dbReference>
<dbReference type="Proteomes" id="UP000178835">
    <property type="component" value="Unassembled WGS sequence"/>
</dbReference>
<keyword evidence="5 6" id="KW-0067">ATP-binding</keyword>
<comment type="caution">
    <text evidence="8">The sequence shown here is derived from an EMBL/GenBank/DDBJ whole genome shotgun (WGS) entry which is preliminary data.</text>
</comment>
<evidence type="ECO:0000256" key="5">
    <source>
        <dbReference type="ARBA" id="ARBA00022840"/>
    </source>
</evidence>
<dbReference type="Pfam" id="PF02457">
    <property type="entry name" value="DAC"/>
    <property type="match status" value="1"/>
</dbReference>
<keyword evidence="2 6" id="KW-0808">Transferase</keyword>
<dbReference type="InterPro" id="IPR036888">
    <property type="entry name" value="DNA_integrity_DisA_N_sf"/>
</dbReference>
<evidence type="ECO:0000256" key="4">
    <source>
        <dbReference type="ARBA" id="ARBA00022741"/>
    </source>
</evidence>
<protein>
    <recommendedName>
        <fullName evidence="6">Diadenylate cyclase</fullName>
        <shortName evidence="6">DAC</shortName>
        <ecNumber evidence="6">2.7.7.85</ecNumber>
    </recommendedName>
    <alternativeName>
        <fullName evidence="6">Cyclic-di-AMP synthase</fullName>
        <shortName evidence="6">c-di-AMP synthase</shortName>
    </alternativeName>
</protein>
<dbReference type="Gene3D" id="3.40.1700.10">
    <property type="entry name" value="DNA integrity scanning protein, DisA, N-terminal domain"/>
    <property type="match status" value="1"/>
</dbReference>
<name>A0A1G2HFF5_9BACT</name>
<dbReference type="PANTHER" id="PTHR34185:SF1">
    <property type="entry name" value="DIADENYLATE CYCLASE"/>
    <property type="match status" value="1"/>
</dbReference>
<evidence type="ECO:0000256" key="3">
    <source>
        <dbReference type="ARBA" id="ARBA00022695"/>
    </source>
</evidence>
<keyword evidence="4 6" id="KW-0547">Nucleotide-binding</keyword>
<dbReference type="SUPFAM" id="SSF143597">
    <property type="entry name" value="YojJ-like"/>
    <property type="match status" value="1"/>
</dbReference>
<evidence type="ECO:0000256" key="2">
    <source>
        <dbReference type="ARBA" id="ARBA00022679"/>
    </source>
</evidence>
<keyword evidence="6" id="KW-1133">Transmembrane helix</keyword>
<feature type="transmembrane region" description="Helical" evidence="6">
    <location>
        <begin position="51"/>
        <end position="70"/>
    </location>
</feature>
<comment type="subunit">
    <text evidence="6">Probably a homodimer.</text>
</comment>
<evidence type="ECO:0000259" key="7">
    <source>
        <dbReference type="PROSITE" id="PS51794"/>
    </source>
</evidence>
<feature type="transmembrane region" description="Helical" evidence="6">
    <location>
        <begin position="286"/>
        <end position="303"/>
    </location>
</feature>
<dbReference type="GO" id="GO:0005524">
    <property type="term" value="F:ATP binding"/>
    <property type="evidence" value="ECO:0007669"/>
    <property type="project" value="UniProtKB-UniRule"/>
</dbReference>
<comment type="similarity">
    <text evidence="6">Belongs to the adenylate cyclase family. DacA/CdaA subfamily.</text>
</comment>
<dbReference type="InterPro" id="IPR034701">
    <property type="entry name" value="CdaA"/>
</dbReference>
<dbReference type="EMBL" id="MHOH01000003">
    <property type="protein sequence ID" value="OGZ61205.1"/>
    <property type="molecule type" value="Genomic_DNA"/>
</dbReference>
<comment type="catalytic activity">
    <reaction evidence="1 6">
        <text>2 ATP = 3',3'-c-di-AMP + 2 diphosphate</text>
        <dbReference type="Rhea" id="RHEA:35655"/>
        <dbReference type="ChEBI" id="CHEBI:30616"/>
        <dbReference type="ChEBI" id="CHEBI:33019"/>
        <dbReference type="ChEBI" id="CHEBI:71500"/>
        <dbReference type="EC" id="2.7.7.85"/>
    </reaction>
</comment>